<proteinExistence type="predicted"/>
<evidence type="ECO:0000313" key="4">
    <source>
        <dbReference type="Proteomes" id="UP001054945"/>
    </source>
</evidence>
<sequence length="121" mass="13678">MSSALNNFQKKADNGKTGRIPRIVHPYQPGEPLLSIRRKRLSFLTLLIFWNAFGFSMVTVTKFCPFERVLYFIQSVWIQNRLFCISFLRVSKTCAGVSKSGRGRNTAANCELFPILGSGNV</sequence>
<organism evidence="3 4">
    <name type="scientific">Caerostris extrusa</name>
    <name type="common">Bark spider</name>
    <name type="synonym">Caerostris bankana</name>
    <dbReference type="NCBI Taxonomy" id="172846"/>
    <lineage>
        <taxon>Eukaryota</taxon>
        <taxon>Metazoa</taxon>
        <taxon>Ecdysozoa</taxon>
        <taxon>Arthropoda</taxon>
        <taxon>Chelicerata</taxon>
        <taxon>Arachnida</taxon>
        <taxon>Araneae</taxon>
        <taxon>Araneomorphae</taxon>
        <taxon>Entelegynae</taxon>
        <taxon>Araneoidea</taxon>
        <taxon>Araneidae</taxon>
        <taxon>Caerostris</taxon>
    </lineage>
</organism>
<evidence type="ECO:0000256" key="2">
    <source>
        <dbReference type="SAM" id="Phobius"/>
    </source>
</evidence>
<dbReference type="Proteomes" id="UP001054945">
    <property type="component" value="Unassembled WGS sequence"/>
</dbReference>
<protein>
    <submittedName>
        <fullName evidence="3">Uncharacterized protein</fullName>
    </submittedName>
</protein>
<keyword evidence="2" id="KW-0812">Transmembrane</keyword>
<feature type="transmembrane region" description="Helical" evidence="2">
    <location>
        <begin position="41"/>
        <end position="63"/>
    </location>
</feature>
<gene>
    <name evidence="3" type="ORF">CEXT_224111</name>
</gene>
<dbReference type="AlphaFoldDB" id="A0AAV4Y7I5"/>
<dbReference type="EMBL" id="BPLR01018767">
    <property type="protein sequence ID" value="GIZ02170.1"/>
    <property type="molecule type" value="Genomic_DNA"/>
</dbReference>
<keyword evidence="4" id="KW-1185">Reference proteome</keyword>
<feature type="region of interest" description="Disordered" evidence="1">
    <location>
        <begin position="1"/>
        <end position="24"/>
    </location>
</feature>
<comment type="caution">
    <text evidence="3">The sequence shown here is derived from an EMBL/GenBank/DDBJ whole genome shotgun (WGS) entry which is preliminary data.</text>
</comment>
<evidence type="ECO:0000256" key="1">
    <source>
        <dbReference type="SAM" id="MobiDB-lite"/>
    </source>
</evidence>
<name>A0AAV4Y7I5_CAEEX</name>
<reference evidence="3 4" key="1">
    <citation type="submission" date="2021-06" db="EMBL/GenBank/DDBJ databases">
        <title>Caerostris extrusa draft genome.</title>
        <authorList>
            <person name="Kono N."/>
            <person name="Arakawa K."/>
        </authorList>
    </citation>
    <scope>NUCLEOTIDE SEQUENCE [LARGE SCALE GENOMIC DNA]</scope>
</reference>
<evidence type="ECO:0000313" key="3">
    <source>
        <dbReference type="EMBL" id="GIZ02170.1"/>
    </source>
</evidence>
<keyword evidence="2" id="KW-1133">Transmembrane helix</keyword>
<keyword evidence="2" id="KW-0472">Membrane</keyword>
<accession>A0AAV4Y7I5</accession>